<dbReference type="PANTHER" id="PTHR21666">
    <property type="entry name" value="PEPTIDASE-RELATED"/>
    <property type="match status" value="1"/>
</dbReference>
<dbReference type="InterPro" id="IPR018392">
    <property type="entry name" value="LysM"/>
</dbReference>
<dbReference type="PANTHER" id="PTHR21666:SF263">
    <property type="entry name" value="MUREIN HYDROLASE ACTIVATOR NLPD"/>
    <property type="match status" value="1"/>
</dbReference>
<gene>
    <name evidence="5" type="ORF">EOE67_00100</name>
</gene>
<dbReference type="InterPro" id="IPR050570">
    <property type="entry name" value="Cell_wall_metabolism_enzyme"/>
</dbReference>
<dbReference type="GO" id="GO:0032153">
    <property type="term" value="C:cell division site"/>
    <property type="evidence" value="ECO:0007669"/>
    <property type="project" value="TreeGrafter"/>
</dbReference>
<evidence type="ECO:0000259" key="4">
    <source>
        <dbReference type="PROSITE" id="PS51782"/>
    </source>
</evidence>
<dbReference type="Pfam" id="PF01551">
    <property type="entry name" value="Peptidase_M23"/>
    <property type="match status" value="1"/>
</dbReference>
<dbReference type="AlphaFoldDB" id="A0A437R4D0"/>
<dbReference type="OrthoDB" id="9793746at2"/>
<dbReference type="Gene3D" id="3.10.350.10">
    <property type="entry name" value="LysM domain"/>
    <property type="match status" value="1"/>
</dbReference>
<feature type="compositionally biased region" description="Low complexity" evidence="2">
    <location>
        <begin position="135"/>
        <end position="146"/>
    </location>
</feature>
<dbReference type="GO" id="GO:0009279">
    <property type="term" value="C:cell outer membrane"/>
    <property type="evidence" value="ECO:0007669"/>
    <property type="project" value="TreeGrafter"/>
</dbReference>
<dbReference type="GO" id="GO:0004222">
    <property type="term" value="F:metalloendopeptidase activity"/>
    <property type="evidence" value="ECO:0007669"/>
    <property type="project" value="TreeGrafter"/>
</dbReference>
<comment type="similarity">
    <text evidence="1">Belongs to the E.coli NlpD/Haemophilus LppB family.</text>
</comment>
<evidence type="ECO:0000256" key="1">
    <source>
        <dbReference type="ARBA" id="ARBA00038420"/>
    </source>
</evidence>
<evidence type="ECO:0000256" key="2">
    <source>
        <dbReference type="SAM" id="MobiDB-lite"/>
    </source>
</evidence>
<feature type="region of interest" description="Disordered" evidence="2">
    <location>
        <begin position="135"/>
        <end position="156"/>
    </location>
</feature>
<feature type="signal peptide" evidence="3">
    <location>
        <begin position="1"/>
        <end position="23"/>
    </location>
</feature>
<dbReference type="Proteomes" id="UP000283077">
    <property type="component" value="Unassembled WGS sequence"/>
</dbReference>
<feature type="domain" description="LysM" evidence="4">
    <location>
        <begin position="49"/>
        <end position="93"/>
    </location>
</feature>
<dbReference type="Pfam" id="PF01476">
    <property type="entry name" value="LysM"/>
    <property type="match status" value="1"/>
</dbReference>
<dbReference type="PROSITE" id="PS51782">
    <property type="entry name" value="LYSM"/>
    <property type="match status" value="1"/>
</dbReference>
<proteinExistence type="inferred from homology"/>
<dbReference type="EMBL" id="SACS01000001">
    <property type="protein sequence ID" value="RVU41639.1"/>
    <property type="molecule type" value="Genomic_DNA"/>
</dbReference>
<name>A0A437R4D0_9GAMM</name>
<protein>
    <submittedName>
        <fullName evidence="5">LysM peptidoglycan-binding domain-containing protein</fullName>
    </submittedName>
</protein>
<dbReference type="SMART" id="SM00257">
    <property type="entry name" value="LysM"/>
    <property type="match status" value="1"/>
</dbReference>
<evidence type="ECO:0000313" key="5">
    <source>
        <dbReference type="EMBL" id="RVU41639.1"/>
    </source>
</evidence>
<dbReference type="CDD" id="cd12797">
    <property type="entry name" value="M23_peptidase"/>
    <property type="match status" value="1"/>
</dbReference>
<evidence type="ECO:0000256" key="3">
    <source>
        <dbReference type="SAM" id="SignalP"/>
    </source>
</evidence>
<keyword evidence="6" id="KW-1185">Reference proteome</keyword>
<dbReference type="Gene3D" id="2.70.70.10">
    <property type="entry name" value="Glucose Permease (Domain IIA)"/>
    <property type="match status" value="1"/>
</dbReference>
<dbReference type="CDD" id="cd00118">
    <property type="entry name" value="LysM"/>
    <property type="match status" value="1"/>
</dbReference>
<evidence type="ECO:0000313" key="6">
    <source>
        <dbReference type="Proteomes" id="UP000283077"/>
    </source>
</evidence>
<comment type="caution">
    <text evidence="5">The sequence shown here is derived from an EMBL/GenBank/DDBJ whole genome shotgun (WGS) entry which is preliminary data.</text>
</comment>
<dbReference type="InterPro" id="IPR036779">
    <property type="entry name" value="LysM_dom_sf"/>
</dbReference>
<accession>A0A437R4D0</accession>
<organism evidence="5 6">
    <name type="scientific">Rheinheimera riviphila</name>
    <dbReference type="NCBI Taxonomy" id="1834037"/>
    <lineage>
        <taxon>Bacteria</taxon>
        <taxon>Pseudomonadati</taxon>
        <taxon>Pseudomonadota</taxon>
        <taxon>Gammaproteobacteria</taxon>
        <taxon>Chromatiales</taxon>
        <taxon>Chromatiaceae</taxon>
        <taxon>Rheinheimera</taxon>
    </lineage>
</organism>
<keyword evidence="3" id="KW-0732">Signal</keyword>
<dbReference type="PROSITE" id="PS51257">
    <property type="entry name" value="PROKAR_LIPOPROTEIN"/>
    <property type="match status" value="1"/>
</dbReference>
<sequence length="282" mass="30783">MANRVLQKNGLIAGLVCSLLLQACSSSQGPAPVSYAQSRQVAKGSLQADTYQVKKGDTLFSIAFRAGMDYRNLARLNRIPEPYTIYVGQVLVTGKDNGYKTAVRGPVLTDRSANKNYSNPVKSKTPLNSSKVVAQQNQKRYGQNQQVTESEKIDKSTNNGNVSQWLWPVKGPILAKFSHQEHGNKGLDIGGAVGTPIKAAAAGQVVYAGNALRGYGNLVIIKHNDDFLSAYAHNHRLLVKERDSVSAGQLIAEMGNTDADRVQLHFEIRFRGQSVDPLKYLK</sequence>
<feature type="chain" id="PRO_5019522057" evidence="3">
    <location>
        <begin position="24"/>
        <end position="282"/>
    </location>
</feature>
<reference evidence="5 6" key="1">
    <citation type="submission" date="2019-01" db="EMBL/GenBank/DDBJ databases">
        <authorList>
            <person name="Chen W.-M."/>
        </authorList>
    </citation>
    <scope>NUCLEOTIDE SEQUENCE [LARGE SCALE GENOMIC DNA]</scope>
    <source>
        <strain evidence="5 6">KYPC3</strain>
    </source>
</reference>
<dbReference type="InterPro" id="IPR011055">
    <property type="entry name" value="Dup_hybrid_motif"/>
</dbReference>
<dbReference type="SUPFAM" id="SSF51261">
    <property type="entry name" value="Duplicated hybrid motif"/>
    <property type="match status" value="1"/>
</dbReference>
<dbReference type="InterPro" id="IPR016047">
    <property type="entry name" value="M23ase_b-sheet_dom"/>
</dbReference>